<dbReference type="InterPro" id="IPR016300">
    <property type="entry name" value="ATPase_ArsA/GET3"/>
</dbReference>
<dbReference type="InterPro" id="IPR026893">
    <property type="entry name" value="Tyr/Ser_Pase_IphP-type"/>
</dbReference>
<protein>
    <recommendedName>
        <fullName evidence="3">ArsA/GET3 Anion-transporting ATPase-like domain-containing protein</fullName>
    </recommendedName>
</protein>
<evidence type="ECO:0000313" key="4">
    <source>
        <dbReference type="EMBL" id="KAK9796986.1"/>
    </source>
</evidence>
<dbReference type="Pfam" id="PF02374">
    <property type="entry name" value="ArsA_ATPase"/>
    <property type="match status" value="2"/>
</dbReference>
<feature type="compositionally biased region" description="Low complexity" evidence="2">
    <location>
        <begin position="108"/>
        <end position="121"/>
    </location>
</feature>
<feature type="domain" description="ArsA/GET3 Anion-transporting ATPase-like" evidence="3">
    <location>
        <begin position="689"/>
        <end position="1009"/>
    </location>
</feature>
<evidence type="ECO:0000256" key="2">
    <source>
        <dbReference type="SAM" id="MobiDB-lite"/>
    </source>
</evidence>
<dbReference type="GO" id="GO:0004721">
    <property type="term" value="F:phosphoprotein phosphatase activity"/>
    <property type="evidence" value="ECO:0007669"/>
    <property type="project" value="InterPro"/>
</dbReference>
<evidence type="ECO:0000259" key="3">
    <source>
        <dbReference type="Pfam" id="PF02374"/>
    </source>
</evidence>
<dbReference type="InterPro" id="IPR029021">
    <property type="entry name" value="Prot-tyrosine_phosphatase-like"/>
</dbReference>
<dbReference type="SUPFAM" id="SSF52540">
    <property type="entry name" value="P-loop containing nucleoside triphosphate hydrolases"/>
    <property type="match status" value="2"/>
</dbReference>
<feature type="domain" description="ArsA/GET3 Anion-transporting ATPase-like" evidence="3">
    <location>
        <begin position="354"/>
        <end position="673"/>
    </location>
</feature>
<dbReference type="GO" id="GO:0005524">
    <property type="term" value="F:ATP binding"/>
    <property type="evidence" value="ECO:0007669"/>
    <property type="project" value="InterPro"/>
</dbReference>
<dbReference type="SUPFAM" id="SSF52799">
    <property type="entry name" value="(Phosphotyrosine protein) phosphatases II"/>
    <property type="match status" value="1"/>
</dbReference>
<name>A0AAW1NWT2_9CHLO</name>
<dbReference type="Gene3D" id="3.40.50.300">
    <property type="entry name" value="P-loop containing nucleotide triphosphate hydrolases"/>
    <property type="match status" value="2"/>
</dbReference>
<dbReference type="Proteomes" id="UP001465755">
    <property type="component" value="Unassembled WGS sequence"/>
</dbReference>
<keyword evidence="5" id="KW-1185">Reference proteome</keyword>
<dbReference type="GO" id="GO:0016887">
    <property type="term" value="F:ATP hydrolysis activity"/>
    <property type="evidence" value="ECO:0007669"/>
    <property type="project" value="InterPro"/>
</dbReference>
<keyword evidence="1" id="KW-0175">Coiled coil</keyword>
<dbReference type="NCBIfam" id="TIGR00345">
    <property type="entry name" value="GET3_arsA_TRC40"/>
    <property type="match status" value="2"/>
</dbReference>
<dbReference type="InterPro" id="IPR027417">
    <property type="entry name" value="P-loop_NTPase"/>
</dbReference>
<dbReference type="AlphaFoldDB" id="A0AAW1NWT2"/>
<proteinExistence type="predicted"/>
<dbReference type="FunFam" id="3.40.50.300:FF:002933">
    <property type="entry name" value="Putative arsenical pump-driving ATPase"/>
    <property type="match status" value="2"/>
</dbReference>
<feature type="region of interest" description="Disordered" evidence="2">
    <location>
        <begin position="101"/>
        <end position="121"/>
    </location>
</feature>
<feature type="region of interest" description="Disordered" evidence="2">
    <location>
        <begin position="299"/>
        <end position="324"/>
    </location>
</feature>
<gene>
    <name evidence="4" type="ORF">WJX73_007189</name>
</gene>
<accession>A0AAW1NWT2</accession>
<sequence length="1011" mass="109118">MLWRCFSTAHTSYPTMKTLQALKSIKNARDLGESCSNIKKGVLYRSACPVPACEEDVTLLRKDLRIQHLIDLRSDYEQRADGPSSLTAPASIKRARRVGSGASMSDVSGPQSSTASSSDSSPLTLYRIPLLERSRYYRTLMWKLPYASAASVIFWGLFDRSWAKTLAIREVNRMGLPGLYETILDTSGPELCCALQTVTAAAEAGEPVIMFCKVGKDRTGLLAALIAAACDAPDEDILVDYHRSDGVEQIALGDLEKDKELSELDVAMFSQAPIEAMQATLAYVRSTCRAQALNRSTAAQQHWKSTADSTVRSPNQHSCSKSLDSRPQLRVQAVAAPAEAPTAFEKLAAGTDRKYVLVSGKGGVGKTSLAASLAVRLAAEGHNTLVVSTDPAHSLGDSLGQSLQGGSPVMIAGTDLPLWGMEIDPERAKADFRASAAAGGGKGGKDFLKSMGLGMVANQLADLRLGELLDTPPPGLDEAVAIAKVVEFVRSQEYARFTRIVFDTAPTGHTLRLLSAPDFVEASLNKLIRLRKKLGSAGSAVRGLFGAGEQQDEAVAKLEGLRDSVGMVRDLFRDQQSTEFIIATIPTVLGVRESARLAAALKKDNIACKRIIVNQIIGPEMGEAFLRLKLKDQKKSLDLLASDPQLSQLDQLKAPLLDLEVRGLPALQYFSSLVWGPSATDFGQGQERKYFMLGGKGGVGKTSSAASLAVSLAQQGHNTLVVSTDPAHSLSDSLDQDVSGGQPVAVGTGELPLWGMEVDVAAAAEQLRALGKDDKSEQVDKFLSSLGLGAFAEQLRDLRLGELLETLPPGVDELVAISNVVQFVKGPDYAHFTRIIFDTAPTGHTLRLLTLPDFLDASVGKVIRLRQKLVDAADSVKGLFGMKKEQDSAVAQLERVQARMEEARALFRDANSTQFVIVTIPTAMAAAESARLAKALLHEQVPVKTLVINQIVQDSATQRYLDTRRKDQQRALELLRSDSNLRELEVVEAELCDLEITGVPALQYFGQRVWK</sequence>
<feature type="coiled-coil region" evidence="1">
    <location>
        <begin position="886"/>
        <end position="913"/>
    </location>
</feature>
<dbReference type="PANTHER" id="PTHR10803">
    <property type="entry name" value="ARSENICAL PUMP-DRIVING ATPASE ARSENITE-TRANSLOCATING ATPASE"/>
    <property type="match status" value="1"/>
</dbReference>
<dbReference type="EMBL" id="JALJOQ010000112">
    <property type="protein sequence ID" value="KAK9796986.1"/>
    <property type="molecule type" value="Genomic_DNA"/>
</dbReference>
<dbReference type="Gene3D" id="3.90.190.10">
    <property type="entry name" value="Protein tyrosine phosphatase superfamily"/>
    <property type="match status" value="1"/>
</dbReference>
<feature type="compositionally biased region" description="Polar residues" evidence="2">
    <location>
        <begin position="299"/>
        <end position="322"/>
    </location>
</feature>
<dbReference type="CDD" id="cd02035">
    <property type="entry name" value="ArsA"/>
    <property type="match status" value="2"/>
</dbReference>
<dbReference type="Pfam" id="PF13350">
    <property type="entry name" value="Y_phosphatase3"/>
    <property type="match status" value="1"/>
</dbReference>
<dbReference type="GO" id="GO:0071816">
    <property type="term" value="P:tail-anchored membrane protein insertion into ER membrane"/>
    <property type="evidence" value="ECO:0007669"/>
    <property type="project" value="TreeGrafter"/>
</dbReference>
<organism evidence="4 5">
    <name type="scientific">Symbiochloris irregularis</name>
    <dbReference type="NCBI Taxonomy" id="706552"/>
    <lineage>
        <taxon>Eukaryota</taxon>
        <taxon>Viridiplantae</taxon>
        <taxon>Chlorophyta</taxon>
        <taxon>core chlorophytes</taxon>
        <taxon>Trebouxiophyceae</taxon>
        <taxon>Trebouxiales</taxon>
        <taxon>Trebouxiaceae</taxon>
        <taxon>Symbiochloris</taxon>
    </lineage>
</organism>
<comment type="caution">
    <text evidence="4">The sequence shown here is derived from an EMBL/GenBank/DDBJ whole genome shotgun (WGS) entry which is preliminary data.</text>
</comment>
<evidence type="ECO:0000313" key="5">
    <source>
        <dbReference type="Proteomes" id="UP001465755"/>
    </source>
</evidence>
<evidence type="ECO:0000256" key="1">
    <source>
        <dbReference type="SAM" id="Coils"/>
    </source>
</evidence>
<dbReference type="GO" id="GO:0043529">
    <property type="term" value="C:GET complex"/>
    <property type="evidence" value="ECO:0007669"/>
    <property type="project" value="TreeGrafter"/>
</dbReference>
<dbReference type="PANTHER" id="PTHR10803:SF0">
    <property type="entry name" value="ATPASE GET3B"/>
    <property type="match status" value="1"/>
</dbReference>
<dbReference type="InterPro" id="IPR025723">
    <property type="entry name" value="ArsA/GET3_ATPase-like"/>
</dbReference>
<reference evidence="4 5" key="1">
    <citation type="journal article" date="2024" name="Nat. Commun.">
        <title>Phylogenomics reveals the evolutionary origins of lichenization in chlorophyte algae.</title>
        <authorList>
            <person name="Puginier C."/>
            <person name="Libourel C."/>
            <person name="Otte J."/>
            <person name="Skaloud P."/>
            <person name="Haon M."/>
            <person name="Grisel S."/>
            <person name="Petersen M."/>
            <person name="Berrin J.G."/>
            <person name="Delaux P.M."/>
            <person name="Dal Grande F."/>
            <person name="Keller J."/>
        </authorList>
    </citation>
    <scope>NUCLEOTIDE SEQUENCE [LARGE SCALE GENOMIC DNA]</scope>
    <source>
        <strain evidence="4 5">SAG 2036</strain>
    </source>
</reference>